<dbReference type="PANTHER" id="PTHR38436:SF1">
    <property type="entry name" value="ESTER CYCLASE"/>
    <property type="match status" value="1"/>
</dbReference>
<keyword evidence="2" id="KW-1185">Reference proteome</keyword>
<name>A0ABW7XNP8_9MICO</name>
<dbReference type="Proteomes" id="UP001611580">
    <property type="component" value="Unassembled WGS sequence"/>
</dbReference>
<dbReference type="PANTHER" id="PTHR38436">
    <property type="entry name" value="POLYKETIDE CYCLASE SNOAL-LIKE DOMAIN"/>
    <property type="match status" value="1"/>
</dbReference>
<evidence type="ECO:0000313" key="2">
    <source>
        <dbReference type="Proteomes" id="UP001611580"/>
    </source>
</evidence>
<dbReference type="SUPFAM" id="SSF54427">
    <property type="entry name" value="NTF2-like"/>
    <property type="match status" value="1"/>
</dbReference>
<accession>A0ABW7XNP8</accession>
<proteinExistence type="predicted"/>
<dbReference type="Pfam" id="PF07366">
    <property type="entry name" value="SnoaL"/>
    <property type="match status" value="1"/>
</dbReference>
<dbReference type="InterPro" id="IPR009959">
    <property type="entry name" value="Cyclase_SnoaL-like"/>
</dbReference>
<gene>
    <name evidence="1" type="ORF">ACH47X_19665</name>
</gene>
<dbReference type="InterPro" id="IPR032710">
    <property type="entry name" value="NTF2-like_dom_sf"/>
</dbReference>
<comment type="caution">
    <text evidence="1">The sequence shown here is derived from an EMBL/GenBank/DDBJ whole genome shotgun (WGS) entry which is preliminary data.</text>
</comment>
<organism evidence="1 2">
    <name type="scientific">Promicromonospora kroppenstedtii</name>
    <dbReference type="NCBI Taxonomy" id="440482"/>
    <lineage>
        <taxon>Bacteria</taxon>
        <taxon>Bacillati</taxon>
        <taxon>Actinomycetota</taxon>
        <taxon>Actinomycetes</taxon>
        <taxon>Micrococcales</taxon>
        <taxon>Promicromonosporaceae</taxon>
        <taxon>Promicromonospora</taxon>
    </lineage>
</organism>
<dbReference type="Gene3D" id="3.10.450.50">
    <property type="match status" value="1"/>
</dbReference>
<reference evidence="1 2" key="1">
    <citation type="submission" date="2024-10" db="EMBL/GenBank/DDBJ databases">
        <title>The Natural Products Discovery Center: Release of the First 8490 Sequenced Strains for Exploring Actinobacteria Biosynthetic Diversity.</title>
        <authorList>
            <person name="Kalkreuter E."/>
            <person name="Kautsar S.A."/>
            <person name="Yang D."/>
            <person name="Bader C.D."/>
            <person name="Teijaro C.N."/>
            <person name="Fluegel L."/>
            <person name="Davis C.M."/>
            <person name="Simpson J.R."/>
            <person name="Lauterbach L."/>
            <person name="Steele A.D."/>
            <person name="Gui C."/>
            <person name="Meng S."/>
            <person name="Li G."/>
            <person name="Viehrig K."/>
            <person name="Ye F."/>
            <person name="Su P."/>
            <person name="Kiefer A.F."/>
            <person name="Nichols A."/>
            <person name="Cepeda A.J."/>
            <person name="Yan W."/>
            <person name="Fan B."/>
            <person name="Jiang Y."/>
            <person name="Adhikari A."/>
            <person name="Zheng C.-J."/>
            <person name="Schuster L."/>
            <person name="Cowan T.M."/>
            <person name="Smanski M.J."/>
            <person name="Chevrette M.G."/>
            <person name="De Carvalho L.P.S."/>
            <person name="Shen B."/>
        </authorList>
    </citation>
    <scope>NUCLEOTIDE SEQUENCE [LARGE SCALE GENOMIC DNA]</scope>
    <source>
        <strain evidence="1 2">NPDC019481</strain>
    </source>
</reference>
<dbReference type="RefSeq" id="WP_397406214.1">
    <property type="nucleotide sequence ID" value="NZ_JBIRYI010000012.1"/>
</dbReference>
<dbReference type="EMBL" id="JBIRYI010000012">
    <property type="protein sequence ID" value="MFI2489137.1"/>
    <property type="molecule type" value="Genomic_DNA"/>
</dbReference>
<protein>
    <submittedName>
        <fullName evidence="1">Ester cyclase</fullName>
    </submittedName>
</protein>
<sequence>MTDELEPEQRPGRPLDLESRYRAYLTALNERRLDDLADHVRDELTYNGEPMTRRQYQELIAADLAAAPDLVYDAQLVVAGGDQVACRLVFDCVPVGDFLGFRPDGARLRFAEHVFYRYEDGRIAAVRSMIDRAAVAEQLSGRDVSALR</sequence>
<evidence type="ECO:0000313" key="1">
    <source>
        <dbReference type="EMBL" id="MFI2489137.1"/>
    </source>
</evidence>